<evidence type="ECO:0000259" key="1">
    <source>
        <dbReference type="Pfam" id="PF25043"/>
    </source>
</evidence>
<evidence type="ECO:0000313" key="2">
    <source>
        <dbReference type="EMBL" id="PKI71405.1"/>
    </source>
</evidence>
<dbReference type="InterPro" id="IPR011205">
    <property type="entry name" value="UCP015417_vWA"/>
</dbReference>
<dbReference type="Pfam" id="PF25043">
    <property type="entry name" value="DUF7788"/>
    <property type="match status" value="2"/>
</dbReference>
<gene>
    <name evidence="2" type="ORF">CRG98_008184</name>
</gene>
<evidence type="ECO:0000313" key="3">
    <source>
        <dbReference type="Proteomes" id="UP000233551"/>
    </source>
</evidence>
<dbReference type="EMBL" id="PGOL01000378">
    <property type="protein sequence ID" value="PKI71405.1"/>
    <property type="molecule type" value="Genomic_DNA"/>
</dbReference>
<reference evidence="2 3" key="1">
    <citation type="submission" date="2017-11" db="EMBL/GenBank/DDBJ databases">
        <title>De-novo sequencing of pomegranate (Punica granatum L.) genome.</title>
        <authorList>
            <person name="Akparov Z."/>
            <person name="Amiraslanov A."/>
            <person name="Hajiyeva S."/>
            <person name="Abbasov M."/>
            <person name="Kaur K."/>
            <person name="Hamwieh A."/>
            <person name="Solovyev V."/>
            <person name="Salamov A."/>
            <person name="Braich B."/>
            <person name="Kosarev P."/>
            <person name="Mahmoud A."/>
            <person name="Hajiyev E."/>
            <person name="Babayeva S."/>
            <person name="Izzatullayeva V."/>
            <person name="Mammadov A."/>
            <person name="Mammadov A."/>
            <person name="Sharifova S."/>
            <person name="Ojaghi J."/>
            <person name="Eynullazada K."/>
            <person name="Bayramov B."/>
            <person name="Abdulazimova A."/>
            <person name="Shahmuradov I."/>
        </authorList>
    </citation>
    <scope>NUCLEOTIDE SEQUENCE [LARGE SCALE GENOMIC DNA]</scope>
    <source>
        <strain evidence="3">cv. AG2017</strain>
        <tissue evidence="2">Leaf</tissue>
    </source>
</reference>
<comment type="caution">
    <text evidence="2">The sequence shown here is derived from an EMBL/GenBank/DDBJ whole genome shotgun (WGS) entry which is preliminary data.</text>
</comment>
<keyword evidence="3" id="KW-1185">Reference proteome</keyword>
<dbReference type="PIRSF" id="PIRSF015417">
    <property type="entry name" value="T31B5_30_vWA"/>
    <property type="match status" value="1"/>
</dbReference>
<accession>A0A2I0KSF4</accession>
<sequence>MKLYKDKFMKHDKKPFERRGEIAELHWKRMVDDMLKAGKLKNCIVVCDVSCSMRGIPIEVSVALGILVSELSKDPWKGKVITFGESPQLHLIEGDDQATKTKFVRNMDWEATPTSRRDSRLTPVCMDQDGVALVSGFSKNLLKMFLNNDGQINQDSVMLDAISGEEYQKLVVVD</sequence>
<feature type="domain" description="DUF7788" evidence="1">
    <location>
        <begin position="42"/>
        <end position="111"/>
    </location>
</feature>
<dbReference type="PANTHER" id="PTHR31373">
    <property type="entry name" value="OS06G0652100 PROTEIN"/>
    <property type="match status" value="1"/>
</dbReference>
<proteinExistence type="predicted"/>
<organism evidence="2 3">
    <name type="scientific">Punica granatum</name>
    <name type="common">Pomegranate</name>
    <dbReference type="NCBI Taxonomy" id="22663"/>
    <lineage>
        <taxon>Eukaryota</taxon>
        <taxon>Viridiplantae</taxon>
        <taxon>Streptophyta</taxon>
        <taxon>Embryophyta</taxon>
        <taxon>Tracheophyta</taxon>
        <taxon>Spermatophyta</taxon>
        <taxon>Magnoliopsida</taxon>
        <taxon>eudicotyledons</taxon>
        <taxon>Gunneridae</taxon>
        <taxon>Pentapetalae</taxon>
        <taxon>rosids</taxon>
        <taxon>malvids</taxon>
        <taxon>Myrtales</taxon>
        <taxon>Lythraceae</taxon>
        <taxon>Punica</taxon>
    </lineage>
</organism>
<dbReference type="AlphaFoldDB" id="A0A2I0KSF4"/>
<protein>
    <recommendedName>
        <fullName evidence="1">DUF7788 domain-containing protein</fullName>
    </recommendedName>
</protein>
<dbReference type="InterPro" id="IPR056690">
    <property type="entry name" value="DUF7788"/>
</dbReference>
<name>A0A2I0KSF4_PUNGR</name>
<dbReference type="Proteomes" id="UP000233551">
    <property type="component" value="Unassembled WGS sequence"/>
</dbReference>
<feature type="domain" description="DUF7788" evidence="1">
    <location>
        <begin position="120"/>
        <end position="157"/>
    </location>
</feature>
<dbReference type="PANTHER" id="PTHR31373:SF17">
    <property type="entry name" value="OS06G0652100 PROTEIN"/>
    <property type="match status" value="1"/>
</dbReference>